<evidence type="ECO:0000313" key="6">
    <source>
        <dbReference type="Proteomes" id="UP000003635"/>
    </source>
</evidence>
<reference evidence="5 6" key="1">
    <citation type="journal article" date="2010" name="J. Bacteriol.">
        <title>Genome sequences of Oceanicola granulosus HTCC2516(T) and Oceanicola batsensis HTCC2597(TDelta).</title>
        <authorList>
            <person name="Thrash J.C."/>
            <person name="Cho J.C."/>
            <person name="Vergin K.L."/>
            <person name="Giovannoni S.J."/>
        </authorList>
    </citation>
    <scope>NUCLEOTIDE SEQUENCE [LARGE SCALE GENOMIC DNA]</scope>
    <source>
        <strain evidence="6">ATCC BAA-861 / DSM 15982 / KCTC 12143 / HTCC2516</strain>
    </source>
</reference>
<dbReference type="Gene3D" id="3.30.465.10">
    <property type="match status" value="1"/>
</dbReference>
<dbReference type="SUPFAM" id="SSF55103">
    <property type="entry name" value="FAD-linked oxidases, C-terminal domain"/>
    <property type="match status" value="1"/>
</dbReference>
<dbReference type="Pfam" id="PF01565">
    <property type="entry name" value="FAD_binding_4"/>
    <property type="match status" value="1"/>
</dbReference>
<dbReference type="Gene3D" id="3.30.70.2190">
    <property type="match status" value="1"/>
</dbReference>
<dbReference type="OrthoDB" id="9811557at2"/>
<dbReference type="PANTHER" id="PTHR43716">
    <property type="entry name" value="D-2-HYDROXYGLUTARATE DEHYDROGENASE, MITOCHONDRIAL"/>
    <property type="match status" value="1"/>
</dbReference>
<comment type="caution">
    <text evidence="5">The sequence shown here is derived from an EMBL/GenBank/DDBJ whole genome shotgun (WGS) entry which is preliminary data.</text>
</comment>
<dbReference type="Gene3D" id="3.30.43.10">
    <property type="entry name" value="Uridine Diphospho-n-acetylenolpyruvylglucosamine Reductase, domain 2"/>
    <property type="match status" value="1"/>
</dbReference>
<dbReference type="Proteomes" id="UP000003635">
    <property type="component" value="Unassembled WGS sequence"/>
</dbReference>
<sequence length="461" mass="48736">MSGADLGKHLEGIPALFDRHEIAPYCTDWHGDRTTGALAVVRPGTTGEVARTMRACRELGLAMVPSGGRTGLVDGHLPDAPDRTVVIALERMNRIRALDADNFVAHVDAGCVLQTVKDAAAEQGLHFPLALGAQGSCQIGGNVATNAGGLNVLRHGMMRDLVLGLEVVLPDGTIWDGMSSLRKDNRGPALHHLFCGAEGAFGIVTGASLKLSPLPDRSVTALFALATLEDCVTFFRMARRNCSDLLSAFEFLPSDAFEVARIAMPDLPRAVDESHGAYALIEIASSGYVDPAALMEQLAEDAMAEGLVVDGALAASVAQSRELWLMREALNEGQARMGPHLRTDVSVPLSEVARFVNETTAALAAALPAARALAYGHLGDGNIHFNVHADPPHRAACLPAAKTIIMERVAAFGGSISAEHGIGRQKREALRTGASPEHHRTLLALKHALDPDGLMNPGCLL</sequence>
<dbReference type="GO" id="GO:0071949">
    <property type="term" value="F:FAD binding"/>
    <property type="evidence" value="ECO:0007669"/>
    <property type="project" value="InterPro"/>
</dbReference>
<dbReference type="InterPro" id="IPR016171">
    <property type="entry name" value="Vanillyl_alc_oxidase_C-sub2"/>
</dbReference>
<dbReference type="HOGENOM" id="CLU_017779_4_1_5"/>
<dbReference type="eggNOG" id="COG0277">
    <property type="taxonomic scope" value="Bacteria"/>
</dbReference>
<dbReference type="InterPro" id="IPR016167">
    <property type="entry name" value="FAD-bd_PCMH_sub1"/>
</dbReference>
<gene>
    <name evidence="5" type="ORF">OG2516_18635</name>
</gene>
<protein>
    <recommendedName>
        <fullName evidence="4">FAD-binding PCMH-type domain-containing protein</fullName>
    </recommendedName>
</protein>
<keyword evidence="3" id="KW-0274">FAD</keyword>
<dbReference type="GO" id="GO:0022904">
    <property type="term" value="P:respiratory electron transport chain"/>
    <property type="evidence" value="ECO:0007669"/>
    <property type="project" value="TreeGrafter"/>
</dbReference>
<accession>Q2CHC9</accession>
<dbReference type="PANTHER" id="PTHR43716:SF2">
    <property type="entry name" value="BLL6224 PROTEIN"/>
    <property type="match status" value="1"/>
</dbReference>
<evidence type="ECO:0000259" key="4">
    <source>
        <dbReference type="PROSITE" id="PS51387"/>
    </source>
</evidence>
<keyword evidence="6" id="KW-1185">Reference proteome</keyword>
<dbReference type="EMBL" id="AAOT01000006">
    <property type="protein sequence ID" value="EAR52110.1"/>
    <property type="molecule type" value="Genomic_DNA"/>
</dbReference>
<dbReference type="Gene3D" id="3.30.70.2740">
    <property type="match status" value="1"/>
</dbReference>
<dbReference type="InterPro" id="IPR051264">
    <property type="entry name" value="FAD-oxidored/transferase_4"/>
</dbReference>
<dbReference type="InterPro" id="IPR016169">
    <property type="entry name" value="FAD-bd_PCMH_sub2"/>
</dbReference>
<dbReference type="InterPro" id="IPR036318">
    <property type="entry name" value="FAD-bd_PCMH-like_sf"/>
</dbReference>
<proteinExistence type="inferred from homology"/>
<dbReference type="InterPro" id="IPR016166">
    <property type="entry name" value="FAD-bd_PCMH"/>
</dbReference>
<organism evidence="5 6">
    <name type="scientific">Oceanicola granulosus (strain ATCC BAA-861 / DSM 15982 / KCTC 12143 / HTCC2516)</name>
    <dbReference type="NCBI Taxonomy" id="314256"/>
    <lineage>
        <taxon>Bacteria</taxon>
        <taxon>Pseudomonadati</taxon>
        <taxon>Pseudomonadota</taxon>
        <taxon>Alphaproteobacteria</taxon>
        <taxon>Rhodobacterales</taxon>
        <taxon>Roseobacteraceae</taxon>
        <taxon>Oceanicola</taxon>
    </lineage>
</organism>
<evidence type="ECO:0000256" key="1">
    <source>
        <dbReference type="ARBA" id="ARBA00008000"/>
    </source>
</evidence>
<name>Q2CHC9_OCEGH</name>
<evidence type="ECO:0000256" key="2">
    <source>
        <dbReference type="ARBA" id="ARBA00022630"/>
    </source>
</evidence>
<comment type="similarity">
    <text evidence="1">Belongs to the FAD-binding oxidoreductase/transferase type 4 family.</text>
</comment>
<dbReference type="RefSeq" id="WP_007257028.1">
    <property type="nucleotide sequence ID" value="NZ_CH724110.1"/>
</dbReference>
<dbReference type="PROSITE" id="PS51387">
    <property type="entry name" value="FAD_PCMH"/>
    <property type="match status" value="1"/>
</dbReference>
<keyword evidence="2" id="KW-0285">Flavoprotein</keyword>
<dbReference type="STRING" id="314256.OG2516_18635"/>
<dbReference type="GO" id="GO:0003824">
    <property type="term" value="F:catalytic activity"/>
    <property type="evidence" value="ECO:0007669"/>
    <property type="project" value="InterPro"/>
</dbReference>
<evidence type="ECO:0000256" key="3">
    <source>
        <dbReference type="ARBA" id="ARBA00022827"/>
    </source>
</evidence>
<feature type="domain" description="FAD-binding PCMH-type" evidence="4">
    <location>
        <begin position="33"/>
        <end position="214"/>
    </location>
</feature>
<dbReference type="InterPro" id="IPR006094">
    <property type="entry name" value="Oxid_FAD_bind_N"/>
</dbReference>
<dbReference type="SUPFAM" id="SSF56176">
    <property type="entry name" value="FAD-binding/transporter-associated domain-like"/>
    <property type="match status" value="1"/>
</dbReference>
<dbReference type="InterPro" id="IPR004113">
    <property type="entry name" value="FAD-bd_oxidored_4_C"/>
</dbReference>
<dbReference type="Gene3D" id="1.10.45.10">
    <property type="entry name" value="Vanillyl-alcohol Oxidase, Chain A, domain 4"/>
    <property type="match status" value="1"/>
</dbReference>
<dbReference type="InterPro" id="IPR016164">
    <property type="entry name" value="FAD-linked_Oxase-like_C"/>
</dbReference>
<dbReference type="AlphaFoldDB" id="Q2CHC9"/>
<dbReference type="Pfam" id="PF02913">
    <property type="entry name" value="FAD-oxidase_C"/>
    <property type="match status" value="1"/>
</dbReference>
<evidence type="ECO:0000313" key="5">
    <source>
        <dbReference type="EMBL" id="EAR52110.1"/>
    </source>
</evidence>